<comment type="caution">
    <text evidence="1">The sequence shown here is derived from an EMBL/GenBank/DDBJ whole genome shotgun (WGS) entry which is preliminary data.</text>
</comment>
<reference evidence="1" key="1">
    <citation type="journal article" date="2020" name="Ecol. Evol.">
        <title>Genome structure and content of the rice root-knot nematode (Meloidogyne graminicola).</title>
        <authorList>
            <person name="Phan N.T."/>
            <person name="Danchin E.G.J."/>
            <person name="Klopp C."/>
            <person name="Perfus-Barbeoch L."/>
            <person name="Kozlowski D.K."/>
            <person name="Koutsovoulos G.D."/>
            <person name="Lopez-Roques C."/>
            <person name="Bouchez O."/>
            <person name="Zahm M."/>
            <person name="Besnard G."/>
            <person name="Bellafiore S."/>
        </authorList>
    </citation>
    <scope>NUCLEOTIDE SEQUENCE</scope>
    <source>
        <strain evidence="1">VN-18</strain>
    </source>
</reference>
<dbReference type="AlphaFoldDB" id="A0A8S9ZLP1"/>
<dbReference type="EMBL" id="JABEBT010000062">
    <property type="protein sequence ID" value="KAF7634203.1"/>
    <property type="molecule type" value="Genomic_DNA"/>
</dbReference>
<evidence type="ECO:0000313" key="1">
    <source>
        <dbReference type="EMBL" id="KAF7634203.1"/>
    </source>
</evidence>
<name>A0A8S9ZLP1_9BILA</name>
<sequence length="65" mass="7878">MIYLMIVLNEDPNNRPDIIHVLNRLLELEIFYTSKKKIVDLFCIYLIFSTVEIKKYNIYINKEII</sequence>
<organism evidence="1 2">
    <name type="scientific">Meloidogyne graminicola</name>
    <dbReference type="NCBI Taxonomy" id="189291"/>
    <lineage>
        <taxon>Eukaryota</taxon>
        <taxon>Metazoa</taxon>
        <taxon>Ecdysozoa</taxon>
        <taxon>Nematoda</taxon>
        <taxon>Chromadorea</taxon>
        <taxon>Rhabditida</taxon>
        <taxon>Tylenchina</taxon>
        <taxon>Tylenchomorpha</taxon>
        <taxon>Tylenchoidea</taxon>
        <taxon>Meloidogynidae</taxon>
        <taxon>Meloidogyninae</taxon>
        <taxon>Meloidogyne</taxon>
    </lineage>
</organism>
<keyword evidence="2" id="KW-1185">Reference proteome</keyword>
<accession>A0A8S9ZLP1</accession>
<protein>
    <submittedName>
        <fullName evidence="1">Uncharacterized protein</fullName>
    </submittedName>
</protein>
<dbReference type="Proteomes" id="UP000605970">
    <property type="component" value="Unassembled WGS sequence"/>
</dbReference>
<proteinExistence type="predicted"/>
<gene>
    <name evidence="1" type="ORF">Mgra_00006381</name>
</gene>
<evidence type="ECO:0000313" key="2">
    <source>
        <dbReference type="Proteomes" id="UP000605970"/>
    </source>
</evidence>